<gene>
    <name evidence="5" type="ORF">ESB04_11980</name>
</gene>
<evidence type="ECO:0000256" key="2">
    <source>
        <dbReference type="ARBA" id="ARBA00022741"/>
    </source>
</evidence>
<dbReference type="SUPFAM" id="SSF52402">
    <property type="entry name" value="Adenine nucleotide alpha hydrolases-like"/>
    <property type="match status" value="2"/>
</dbReference>
<dbReference type="Proteomes" id="UP000289455">
    <property type="component" value="Unassembled WGS sequence"/>
</dbReference>
<dbReference type="PANTHER" id="PTHR46268">
    <property type="entry name" value="STRESS RESPONSE PROTEIN NHAX"/>
    <property type="match status" value="1"/>
</dbReference>
<dbReference type="Gene3D" id="3.40.50.620">
    <property type="entry name" value="HUPs"/>
    <property type="match status" value="2"/>
</dbReference>
<dbReference type="OrthoDB" id="9788959at2"/>
<dbReference type="CDD" id="cd00293">
    <property type="entry name" value="USP-like"/>
    <property type="match status" value="1"/>
</dbReference>
<dbReference type="GO" id="GO:0005524">
    <property type="term" value="F:ATP binding"/>
    <property type="evidence" value="ECO:0007669"/>
    <property type="project" value="UniProtKB-KW"/>
</dbReference>
<dbReference type="PRINTS" id="PR01438">
    <property type="entry name" value="UNVRSLSTRESS"/>
</dbReference>
<evidence type="ECO:0000259" key="4">
    <source>
        <dbReference type="Pfam" id="PF00582"/>
    </source>
</evidence>
<dbReference type="RefSeq" id="WP_129027992.1">
    <property type="nucleotide sequence ID" value="NZ_SDHY01000009.1"/>
</dbReference>
<dbReference type="InterPro" id="IPR006016">
    <property type="entry name" value="UspA"/>
</dbReference>
<dbReference type="InterPro" id="IPR006015">
    <property type="entry name" value="Universal_stress_UspA"/>
</dbReference>
<dbReference type="PANTHER" id="PTHR46268:SF27">
    <property type="entry name" value="UNIVERSAL STRESS PROTEIN RV2623"/>
    <property type="match status" value="1"/>
</dbReference>
<dbReference type="AlphaFoldDB" id="A0A4Q1BX20"/>
<keyword evidence="3" id="KW-0067">ATP-binding</keyword>
<evidence type="ECO:0000256" key="3">
    <source>
        <dbReference type="ARBA" id="ARBA00022840"/>
    </source>
</evidence>
<evidence type="ECO:0000313" key="6">
    <source>
        <dbReference type="Proteomes" id="UP000289455"/>
    </source>
</evidence>
<sequence length="279" mass="31465">MKTILVSTDFSEGSENAMQHAQIIARAYGSTLIYFHAHFPMLPNQFIDPNGMSISMPVEDFQESMKSIHQSLEKWVKEDEVQGLNSKVIVKVGEVKPCLQEVLSEILIDLVIIGKTSSPSFLETLLGSTTKSLLHELEVPMLVIPANFTEDIFQQTLYASQLEFDEISFIQAANQWAKHGKKSMVLAHLNEDFETDLVPNDQFLKEIKSAMKKEELVYVQADAKSFQTGLLKLIKEQKASLICMTTHKRNILSQLVTPSKTRAAIEFIPIPTLVYYAKD</sequence>
<name>A0A4Q1BX20_9BACT</name>
<proteinExistence type="inferred from homology"/>
<reference evidence="5 6" key="1">
    <citation type="submission" date="2019-01" db="EMBL/GenBank/DDBJ databases">
        <title>Cytophagaceae bacterium strain CAR-16.</title>
        <authorList>
            <person name="Chen W.-M."/>
        </authorList>
    </citation>
    <scope>NUCLEOTIDE SEQUENCE [LARGE SCALE GENOMIC DNA]</scope>
    <source>
        <strain evidence="5 6">CAR-16</strain>
    </source>
</reference>
<evidence type="ECO:0000313" key="5">
    <source>
        <dbReference type="EMBL" id="RXK46536.1"/>
    </source>
</evidence>
<dbReference type="Pfam" id="PF00582">
    <property type="entry name" value="Usp"/>
    <property type="match status" value="1"/>
</dbReference>
<feature type="domain" description="UspA" evidence="4">
    <location>
        <begin position="1"/>
        <end position="145"/>
    </location>
</feature>
<accession>A0A4Q1BX20</accession>
<dbReference type="InterPro" id="IPR014729">
    <property type="entry name" value="Rossmann-like_a/b/a_fold"/>
</dbReference>
<dbReference type="EMBL" id="SDHY01000009">
    <property type="protein sequence ID" value="RXK46536.1"/>
    <property type="molecule type" value="Genomic_DNA"/>
</dbReference>
<comment type="similarity">
    <text evidence="1">Belongs to the universal stress protein A family.</text>
</comment>
<organism evidence="5 6">
    <name type="scientific">Aquirufa rosea</name>
    <dbReference type="NCBI Taxonomy" id="2509241"/>
    <lineage>
        <taxon>Bacteria</taxon>
        <taxon>Pseudomonadati</taxon>
        <taxon>Bacteroidota</taxon>
        <taxon>Cytophagia</taxon>
        <taxon>Cytophagales</taxon>
        <taxon>Flectobacillaceae</taxon>
        <taxon>Aquirufa</taxon>
    </lineage>
</organism>
<protein>
    <recommendedName>
        <fullName evidence="4">UspA domain-containing protein</fullName>
    </recommendedName>
</protein>
<evidence type="ECO:0000256" key="1">
    <source>
        <dbReference type="ARBA" id="ARBA00008791"/>
    </source>
</evidence>
<keyword evidence="6" id="KW-1185">Reference proteome</keyword>
<comment type="caution">
    <text evidence="5">The sequence shown here is derived from an EMBL/GenBank/DDBJ whole genome shotgun (WGS) entry which is preliminary data.</text>
</comment>
<keyword evidence="2" id="KW-0547">Nucleotide-binding</keyword>